<feature type="transmembrane region" description="Helical" evidence="1">
    <location>
        <begin position="273"/>
        <end position="292"/>
    </location>
</feature>
<dbReference type="OrthoDB" id="10003002at2"/>
<feature type="transmembrane region" description="Helical" evidence="1">
    <location>
        <begin position="249"/>
        <end position="267"/>
    </location>
</feature>
<feature type="transmembrane region" description="Helical" evidence="1">
    <location>
        <begin position="216"/>
        <end position="237"/>
    </location>
</feature>
<proteinExistence type="predicted"/>
<keyword evidence="1" id="KW-0812">Transmembrane</keyword>
<feature type="transmembrane region" description="Helical" evidence="1">
    <location>
        <begin position="177"/>
        <end position="196"/>
    </location>
</feature>
<accession>Q115S1</accession>
<keyword evidence="1" id="KW-0472">Membrane</keyword>
<protein>
    <submittedName>
        <fullName evidence="2">Uncharacterized protein</fullName>
    </submittedName>
</protein>
<keyword evidence="1" id="KW-1133">Transmembrane helix</keyword>
<dbReference type="EMBL" id="CP000393">
    <property type="protein sequence ID" value="ABG50753.1"/>
    <property type="molecule type" value="Genomic_DNA"/>
</dbReference>
<dbReference type="KEGG" id="ter:Tery_1463"/>
<feature type="transmembrane region" description="Helical" evidence="1">
    <location>
        <begin position="332"/>
        <end position="349"/>
    </location>
</feature>
<dbReference type="AlphaFoldDB" id="Q115S1"/>
<sequence>MAKVDKEFNLKDWEWIAVHFPPSERESMAKVAWIICCKCTPEKIYQRKIDPRIVIPLCGIVLLDEINILRLKIHILQLKKLETELSDRYYKIFERCEISEELKIKQEHINEIKEDVDGIIQDFIDFVIDLANPTERWLSLFKTLNIHLQFSLFSSLIKYRRPTRYDWRNIFSDIKGVFLGAYFSALSISILSMLISSMVIKVADFFIELIGNMNLVVFYLILLAKFLLLFLGGLLFLDHGQTVRQFSFILRWPLSIFVYTLVIIYSIKYYNLGLFFIFVIISINVYGILLMFLGKYAVNSLLELFRLIFRLNGYMLLFYGLLTFSFPWKTTLLIWAIMLIVSSILWIYAQNLERKVHNPLKKMKNILKYNKYFSEFSKAQ</sequence>
<organism evidence="2">
    <name type="scientific">Trichodesmium erythraeum (strain IMS101)</name>
    <dbReference type="NCBI Taxonomy" id="203124"/>
    <lineage>
        <taxon>Bacteria</taxon>
        <taxon>Bacillati</taxon>
        <taxon>Cyanobacteriota</taxon>
        <taxon>Cyanophyceae</taxon>
        <taxon>Oscillatoriophycideae</taxon>
        <taxon>Oscillatoriales</taxon>
        <taxon>Microcoleaceae</taxon>
        <taxon>Trichodesmium</taxon>
    </lineage>
</organism>
<dbReference type="RefSeq" id="WP_011611130.1">
    <property type="nucleotide sequence ID" value="NC_008312.1"/>
</dbReference>
<evidence type="ECO:0000313" key="2">
    <source>
        <dbReference type="EMBL" id="ABG50753.1"/>
    </source>
</evidence>
<gene>
    <name evidence="2" type="ordered locus">Tery_1463</name>
</gene>
<dbReference type="STRING" id="203124.Tery_1463"/>
<reference evidence="2" key="1">
    <citation type="submission" date="2006-06" db="EMBL/GenBank/DDBJ databases">
        <title>Complete sequence of Trichodesmium erythraeum IMS101.</title>
        <authorList>
            <consortium name="US DOE Joint Genome Institute"/>
            <person name="Copeland A."/>
            <person name="Lucas S."/>
            <person name="Lapidus A."/>
            <person name="Barry K."/>
            <person name="Detter J.C."/>
            <person name="Glavina del Rio T."/>
            <person name="Hammon N."/>
            <person name="Israni S."/>
            <person name="Dalin E."/>
            <person name="Tice H."/>
            <person name="Pitluck S."/>
            <person name="Kiss H."/>
            <person name="Munk A.C."/>
            <person name="Brettin T."/>
            <person name="Bruce D."/>
            <person name="Han C."/>
            <person name="Tapia R."/>
            <person name="Gilna P."/>
            <person name="Schmutz J."/>
            <person name="Larimer F."/>
            <person name="Land M."/>
            <person name="Hauser L."/>
            <person name="Kyrpides N."/>
            <person name="Kim E."/>
            <person name="Richardson P."/>
        </authorList>
    </citation>
    <scope>NUCLEOTIDE SEQUENCE [LARGE SCALE GENOMIC DNA]</scope>
    <source>
        <strain evidence="2">IMS101</strain>
    </source>
</reference>
<dbReference type="HOGENOM" id="CLU_727495_0_0_3"/>
<feature type="transmembrane region" description="Helical" evidence="1">
    <location>
        <begin position="304"/>
        <end position="326"/>
    </location>
</feature>
<evidence type="ECO:0000256" key="1">
    <source>
        <dbReference type="SAM" id="Phobius"/>
    </source>
</evidence>
<name>Q115S1_TRIEI</name>